<protein>
    <submittedName>
        <fullName evidence="2">Uncharacterized protein</fullName>
    </submittedName>
</protein>
<accession>A0AAU7THA9</accession>
<feature type="region of interest" description="Disordered" evidence="1">
    <location>
        <begin position="1"/>
        <end position="57"/>
    </location>
</feature>
<organism evidence="2">
    <name type="scientific">Kribbella sp. HUAS MG21</name>
    <dbReference type="NCBI Taxonomy" id="3160966"/>
    <lineage>
        <taxon>Bacteria</taxon>
        <taxon>Bacillati</taxon>
        <taxon>Actinomycetota</taxon>
        <taxon>Actinomycetes</taxon>
        <taxon>Propionibacteriales</taxon>
        <taxon>Kribbellaceae</taxon>
        <taxon>Kribbella</taxon>
    </lineage>
</organism>
<gene>
    <name evidence="2" type="ORF">ABN611_07715</name>
</gene>
<dbReference type="EMBL" id="CP158165">
    <property type="protein sequence ID" value="XBV26304.1"/>
    <property type="molecule type" value="Genomic_DNA"/>
</dbReference>
<feature type="compositionally biased region" description="Acidic residues" evidence="1">
    <location>
        <begin position="48"/>
        <end position="57"/>
    </location>
</feature>
<evidence type="ECO:0000256" key="1">
    <source>
        <dbReference type="SAM" id="MobiDB-lite"/>
    </source>
</evidence>
<feature type="compositionally biased region" description="Basic and acidic residues" evidence="1">
    <location>
        <begin position="36"/>
        <end position="47"/>
    </location>
</feature>
<dbReference type="AlphaFoldDB" id="A0AAU7THA9"/>
<reference evidence="2" key="1">
    <citation type="submission" date="2024-06" db="EMBL/GenBank/DDBJ databases">
        <title>Kribbella sp. strain HUAS MG21 genome sequences.</title>
        <authorList>
            <person name="Mo P."/>
        </authorList>
    </citation>
    <scope>NUCLEOTIDE SEQUENCE</scope>
    <source>
        <strain evidence="2">HUAS MG21</strain>
    </source>
</reference>
<evidence type="ECO:0000313" key="2">
    <source>
        <dbReference type="EMBL" id="XBV26304.1"/>
    </source>
</evidence>
<name>A0AAU7THA9_9ACTN</name>
<feature type="compositionally biased region" description="Acidic residues" evidence="1">
    <location>
        <begin position="1"/>
        <end position="17"/>
    </location>
</feature>
<sequence length="57" mass="6188">MSDLGSEAEPEYEDQDSEPTMKAPDEGRPDGTIAPQRDDATASQERDLPDDDIGPPE</sequence>
<dbReference type="RefSeq" id="WP_350279104.1">
    <property type="nucleotide sequence ID" value="NZ_CP158165.1"/>
</dbReference>
<proteinExistence type="predicted"/>